<dbReference type="RefSeq" id="WP_246511083.1">
    <property type="nucleotide sequence ID" value="NZ_JACHJR010000001.1"/>
</dbReference>
<evidence type="ECO:0000256" key="1">
    <source>
        <dbReference type="SAM" id="MobiDB-lite"/>
    </source>
</evidence>
<comment type="caution">
    <text evidence="2">The sequence shown here is derived from an EMBL/GenBank/DDBJ whole genome shotgun (WGS) entry which is preliminary data.</text>
</comment>
<sequence length="148" mass="16079">MTTDTQPHGRVLADEHLEQSARRSPPGSPGPAGTHDLHLLPAYYALVASGSKTVEVRTASPAKNLIRPGDRIDFRTDHHQPVSCEVIRVARYPDFAALVNAENPAAINPTTDRRGILAALRGIYPPTKEKLGALAIEIALLPERHSDR</sequence>
<keyword evidence="3" id="KW-1185">Reference proteome</keyword>
<proteinExistence type="predicted"/>
<name>A0A7W7WJN3_9ACTN</name>
<gene>
    <name evidence="2" type="ORF">F4556_005021</name>
</gene>
<evidence type="ECO:0000313" key="3">
    <source>
        <dbReference type="Proteomes" id="UP000573327"/>
    </source>
</evidence>
<organism evidence="2 3">
    <name type="scientific">Kitasatospora gansuensis</name>
    <dbReference type="NCBI Taxonomy" id="258050"/>
    <lineage>
        <taxon>Bacteria</taxon>
        <taxon>Bacillati</taxon>
        <taxon>Actinomycetota</taxon>
        <taxon>Actinomycetes</taxon>
        <taxon>Kitasatosporales</taxon>
        <taxon>Streptomycetaceae</taxon>
        <taxon>Kitasatospora</taxon>
    </lineage>
</organism>
<dbReference type="Proteomes" id="UP000573327">
    <property type="component" value="Unassembled WGS sequence"/>
</dbReference>
<protein>
    <submittedName>
        <fullName evidence="2">ASC-1-like (ASCH) protein</fullName>
    </submittedName>
</protein>
<feature type="region of interest" description="Disordered" evidence="1">
    <location>
        <begin position="1"/>
        <end position="35"/>
    </location>
</feature>
<dbReference type="EMBL" id="JACHJR010000001">
    <property type="protein sequence ID" value="MBB4949486.1"/>
    <property type="molecule type" value="Genomic_DNA"/>
</dbReference>
<dbReference type="InterPro" id="IPR015947">
    <property type="entry name" value="PUA-like_sf"/>
</dbReference>
<accession>A0A7W7WJN3</accession>
<dbReference type="AlphaFoldDB" id="A0A7W7WJN3"/>
<dbReference type="Gene3D" id="2.30.130.30">
    <property type="entry name" value="Hypothetical protein"/>
    <property type="match status" value="1"/>
</dbReference>
<reference evidence="2 3" key="1">
    <citation type="submission" date="2020-08" db="EMBL/GenBank/DDBJ databases">
        <title>Sequencing the genomes of 1000 actinobacteria strains.</title>
        <authorList>
            <person name="Klenk H.-P."/>
        </authorList>
    </citation>
    <scope>NUCLEOTIDE SEQUENCE [LARGE SCALE GENOMIC DNA]</scope>
    <source>
        <strain evidence="2 3">DSM 44786</strain>
    </source>
</reference>
<dbReference type="SUPFAM" id="SSF88697">
    <property type="entry name" value="PUA domain-like"/>
    <property type="match status" value="1"/>
</dbReference>
<feature type="compositionally biased region" description="Basic and acidic residues" evidence="1">
    <location>
        <begin position="11"/>
        <end position="21"/>
    </location>
</feature>
<evidence type="ECO:0000313" key="2">
    <source>
        <dbReference type="EMBL" id="MBB4949486.1"/>
    </source>
</evidence>